<gene>
    <name evidence="10 11 12" type="primary">MKI67</name>
</gene>
<evidence type="ECO:0000256" key="6">
    <source>
        <dbReference type="ARBA" id="ARBA00023306"/>
    </source>
</evidence>
<dbReference type="PANTHER" id="PTHR21603">
    <property type="entry name" value="ANTIGEN KI-67-LIKE PROTEIN"/>
    <property type="match status" value="1"/>
</dbReference>
<feature type="domain" description="FHA" evidence="8">
    <location>
        <begin position="27"/>
        <end position="76"/>
    </location>
</feature>
<feature type="compositionally biased region" description="Basic and acidic residues" evidence="7">
    <location>
        <begin position="1830"/>
        <end position="1841"/>
    </location>
</feature>
<dbReference type="Gene3D" id="2.60.200.20">
    <property type="match status" value="1"/>
</dbReference>
<feature type="region of interest" description="Disordered" evidence="7">
    <location>
        <begin position="260"/>
        <end position="366"/>
    </location>
</feature>
<keyword evidence="3" id="KW-0597">Phosphoprotein</keyword>
<feature type="compositionally biased region" description="Polar residues" evidence="7">
    <location>
        <begin position="344"/>
        <end position="361"/>
    </location>
</feature>
<reference evidence="10 11" key="1">
    <citation type="submission" date="2025-04" db="UniProtKB">
        <authorList>
            <consortium name="RefSeq"/>
        </authorList>
    </citation>
    <scope>IDENTIFICATION</scope>
    <source>
        <tissue evidence="10 11">Muscle</tissue>
    </source>
</reference>
<dbReference type="PROSITE" id="PS50006">
    <property type="entry name" value="FHA_DOMAIN"/>
    <property type="match status" value="1"/>
</dbReference>
<dbReference type="PANTHER" id="PTHR21603:SF17">
    <property type="entry name" value="PROLIFERATION MARKER PROTEIN KI-67"/>
    <property type="match status" value="1"/>
</dbReference>
<feature type="region of interest" description="Disordered" evidence="7">
    <location>
        <begin position="468"/>
        <end position="493"/>
    </location>
</feature>
<evidence type="ECO:0000313" key="11">
    <source>
        <dbReference type="RefSeq" id="XP_023977371.1"/>
    </source>
</evidence>
<feature type="region of interest" description="Disordered" evidence="7">
    <location>
        <begin position="783"/>
        <end position="832"/>
    </location>
</feature>
<name>A0A2Y9SF85_PHYMC</name>
<feature type="compositionally biased region" description="Basic and acidic residues" evidence="7">
    <location>
        <begin position="2177"/>
        <end position="2188"/>
    </location>
</feature>
<feature type="compositionally biased region" description="Basic and acidic residues" evidence="7">
    <location>
        <begin position="317"/>
        <end position="332"/>
    </location>
</feature>
<dbReference type="CDD" id="cd22673">
    <property type="entry name" value="FHA_Ki67"/>
    <property type="match status" value="1"/>
</dbReference>
<evidence type="ECO:0000256" key="5">
    <source>
        <dbReference type="ARBA" id="ARBA00023242"/>
    </source>
</evidence>
<dbReference type="CTD" id="4288"/>
<feature type="compositionally biased region" description="Low complexity" evidence="7">
    <location>
        <begin position="474"/>
        <end position="489"/>
    </location>
</feature>
<feature type="region of interest" description="Disordered" evidence="7">
    <location>
        <begin position="576"/>
        <end position="635"/>
    </location>
</feature>
<feature type="compositionally biased region" description="Basic and acidic residues" evidence="7">
    <location>
        <begin position="1412"/>
        <end position="1422"/>
    </location>
</feature>
<dbReference type="KEGG" id="pcad:102980231"/>
<dbReference type="Pfam" id="PF15276">
    <property type="entry name" value="PP1_bind"/>
    <property type="match status" value="1"/>
</dbReference>
<evidence type="ECO:0000256" key="2">
    <source>
        <dbReference type="ARBA" id="ARBA00022499"/>
    </source>
</evidence>
<dbReference type="RefSeq" id="XP_023977371.1">
    <property type="nucleotide sequence ID" value="XM_024121603.3"/>
</dbReference>
<keyword evidence="5" id="KW-0539">Nucleus</keyword>
<feature type="compositionally biased region" description="Basic and acidic residues" evidence="7">
    <location>
        <begin position="2072"/>
        <end position="2083"/>
    </location>
</feature>
<feature type="region of interest" description="Disordered" evidence="7">
    <location>
        <begin position="1373"/>
        <end position="1695"/>
    </location>
</feature>
<accession>A0A2Y9SF85</accession>
<feature type="region of interest" description="Disordered" evidence="7">
    <location>
        <begin position="1736"/>
        <end position="2370"/>
    </location>
</feature>
<evidence type="ECO:0000313" key="9">
    <source>
        <dbReference type="Proteomes" id="UP000248484"/>
    </source>
</evidence>
<feature type="compositionally biased region" description="Basic and acidic residues" evidence="7">
    <location>
        <begin position="1890"/>
        <end position="1900"/>
    </location>
</feature>
<feature type="compositionally biased region" description="Basic and acidic residues" evidence="7">
    <location>
        <begin position="2011"/>
        <end position="2021"/>
    </location>
</feature>
<feature type="region of interest" description="Disordered" evidence="7">
    <location>
        <begin position="511"/>
        <end position="563"/>
    </location>
</feature>
<feature type="compositionally biased region" description="Basic and acidic residues" evidence="7">
    <location>
        <begin position="1951"/>
        <end position="1962"/>
    </location>
</feature>
<keyword evidence="4" id="KW-0832">Ubl conjugation</keyword>
<feature type="compositionally biased region" description="Basic and acidic residues" evidence="7">
    <location>
        <begin position="1474"/>
        <end position="1485"/>
    </location>
</feature>
<dbReference type="Proteomes" id="UP000248484">
    <property type="component" value="Chromosome 20"/>
</dbReference>
<feature type="compositionally biased region" description="Basic and acidic residues" evidence="7">
    <location>
        <begin position="1051"/>
        <end position="1074"/>
    </location>
</feature>
<dbReference type="GO" id="GO:0005694">
    <property type="term" value="C:chromosome"/>
    <property type="evidence" value="ECO:0007669"/>
    <property type="project" value="TreeGrafter"/>
</dbReference>
<dbReference type="InterPro" id="IPR029334">
    <property type="entry name" value="PP1-bd"/>
</dbReference>
<feature type="region of interest" description="Disordered" evidence="7">
    <location>
        <begin position="998"/>
        <end position="1023"/>
    </location>
</feature>
<feature type="region of interest" description="Disordered" evidence="7">
    <location>
        <begin position="2756"/>
        <end position="3097"/>
    </location>
</feature>
<feature type="compositionally biased region" description="Basic and acidic residues" evidence="7">
    <location>
        <begin position="1169"/>
        <end position="1179"/>
    </location>
</feature>
<feature type="compositionally biased region" description="Basic residues" evidence="7">
    <location>
        <begin position="1202"/>
        <end position="1213"/>
    </location>
</feature>
<keyword evidence="9" id="KW-1185">Reference proteome</keyword>
<evidence type="ECO:0000256" key="7">
    <source>
        <dbReference type="SAM" id="MobiDB-lite"/>
    </source>
</evidence>
<dbReference type="GeneID" id="102980231"/>
<evidence type="ECO:0000256" key="1">
    <source>
        <dbReference type="ARBA" id="ARBA00004123"/>
    </source>
</evidence>
<feature type="compositionally biased region" description="Basic and acidic residues" evidence="7">
    <location>
        <begin position="2114"/>
        <end position="2129"/>
    </location>
</feature>
<dbReference type="Pfam" id="PF08065">
    <property type="entry name" value="KI67R"/>
    <property type="match status" value="15"/>
</dbReference>
<dbReference type="RefSeq" id="XP_023977372.1">
    <property type="nucleotide sequence ID" value="XM_024121604.2"/>
</dbReference>
<feature type="compositionally biased region" description="Basic and acidic residues" evidence="7">
    <location>
        <begin position="1767"/>
        <end position="1782"/>
    </location>
</feature>
<dbReference type="InterPro" id="IPR008984">
    <property type="entry name" value="SMAD_FHA_dom_sf"/>
</dbReference>
<evidence type="ECO:0000259" key="8">
    <source>
        <dbReference type="PROSITE" id="PS50006"/>
    </source>
</evidence>
<dbReference type="InterPro" id="IPR000253">
    <property type="entry name" value="FHA_dom"/>
</dbReference>
<feature type="region of interest" description="Disordered" evidence="7">
    <location>
        <begin position="2656"/>
        <end position="2692"/>
    </location>
</feature>
<feature type="region of interest" description="Disordered" evidence="7">
    <location>
        <begin position="671"/>
        <end position="692"/>
    </location>
</feature>
<feature type="compositionally biased region" description="Basic and acidic residues" evidence="7">
    <location>
        <begin position="2478"/>
        <end position="2497"/>
    </location>
</feature>
<dbReference type="GO" id="GO:0051983">
    <property type="term" value="P:regulation of chromosome segregation"/>
    <property type="evidence" value="ECO:0007669"/>
    <property type="project" value="TreeGrafter"/>
</dbReference>
<evidence type="ECO:0000313" key="10">
    <source>
        <dbReference type="RefSeq" id="XP_023977370.1"/>
    </source>
</evidence>
<feature type="region of interest" description="Disordered" evidence="7">
    <location>
        <begin position="1040"/>
        <end position="1338"/>
    </location>
</feature>
<dbReference type="GO" id="GO:0005634">
    <property type="term" value="C:nucleus"/>
    <property type="evidence" value="ECO:0007669"/>
    <property type="project" value="UniProtKB-SubCell"/>
</dbReference>
<proteinExistence type="predicted"/>
<dbReference type="STRING" id="9755.ENSPCTP00005019392"/>
<feature type="compositionally biased region" description="Basic and acidic residues" evidence="7">
    <location>
        <begin position="1648"/>
        <end position="1674"/>
    </location>
</feature>
<feature type="compositionally biased region" description="Polar residues" evidence="7">
    <location>
        <begin position="195"/>
        <end position="210"/>
    </location>
</feature>
<feature type="compositionally biased region" description="Basic and acidic residues" evidence="7">
    <location>
        <begin position="2769"/>
        <end position="2780"/>
    </location>
</feature>
<feature type="compositionally biased region" description="Low complexity" evidence="7">
    <location>
        <begin position="577"/>
        <end position="587"/>
    </location>
</feature>
<feature type="region of interest" description="Disordered" evidence="7">
    <location>
        <begin position="2429"/>
        <end position="2626"/>
    </location>
</feature>
<feature type="compositionally biased region" description="Basic and acidic residues" evidence="7">
    <location>
        <begin position="2595"/>
        <end position="2615"/>
    </location>
</feature>
<dbReference type="SMART" id="SM01295">
    <property type="entry name" value="K167R"/>
    <property type="match status" value="15"/>
</dbReference>
<feature type="compositionally biased region" description="Polar residues" evidence="7">
    <location>
        <begin position="2134"/>
        <end position="2146"/>
    </location>
</feature>
<dbReference type="InterPro" id="IPR012568">
    <property type="entry name" value="KI67R"/>
</dbReference>
<dbReference type="SMART" id="SM00240">
    <property type="entry name" value="FHA"/>
    <property type="match status" value="1"/>
</dbReference>
<feature type="compositionally biased region" description="Basic residues" evidence="7">
    <location>
        <begin position="676"/>
        <end position="692"/>
    </location>
</feature>
<feature type="region of interest" description="Disordered" evidence="7">
    <location>
        <begin position="99"/>
        <end position="210"/>
    </location>
</feature>
<evidence type="ECO:0000256" key="3">
    <source>
        <dbReference type="ARBA" id="ARBA00022553"/>
    </source>
</evidence>
<feature type="compositionally biased region" description="Basic and acidic residues" evidence="7">
    <location>
        <begin position="3013"/>
        <end position="3040"/>
    </location>
</feature>
<evidence type="ECO:0000313" key="12">
    <source>
        <dbReference type="RefSeq" id="XP_023977372.1"/>
    </source>
</evidence>
<feature type="compositionally biased region" description="Basic and acidic residues" evidence="7">
    <location>
        <begin position="2875"/>
        <end position="2890"/>
    </location>
</feature>
<comment type="subcellular location">
    <subcellularLocation>
        <location evidence="1">Nucleus</location>
    </subcellularLocation>
</comment>
<sequence length="3097" mass="342557">MGPTRRLVTIRRSGVDGPHFPLSLHTCLFGRGIECDIRIQLPVVSKQHCKIEINEQEAILFNFSSTNPTQVNGSTFDKPVQLKHGDVITVVDRSFRYENESHQNGSRSPEFPGQRWEQEPSRRVSRSSFPSNPDGRVQDSSARSKFTEEAASGRPVVHGKDVTGEGIVSGGSEDPVAGKAPNSIHSSELPGDNGRNATTPTAGDSLEDSSVTFGSSNAELKASSSIKCLKGSDQNESPFRRLYESMKVELDVKSGKVSVLQNRRKSGSQSHCTTEKESTGGLQRETLVSLKSRPKSGQSPQIKADAASGERGSSQTEGKRRDEPFQTPKETRSPSILCTEIETLKTTTPVRYSQQSPSRSPWSEDLSVVNGGASLKLDQSEGSRAENKTFPPRKFLPRIQTPIKVESFGNTPEKLCPRKRKRIPTNVDDLTTETEILPQTISAPLVPQVERKIQSDFLNKPEKLGVAADPVCPGSPSLSSADGSSFGDSTNKMDGVSLKRRRVSFGGRLRPELFDENLPPNTPLKRGETPKQRRSLVTHTPTVLKKIIKEQPQPSGKEDSSEACLEVTAQNAFMRSPAPNAAPASPHAPDRCRRLSKASSISSDSKSPHQTDIPKRGGRRSGNLPSKRASVDRSQHGLLQMIYSKRRSGASEANLVVAKSWADVVKLGTKQTQTKAVKRGPPRPLSKRQRRTNTPKKLTGIVHNQFSTGHANSPCTIIIGKAHIEKVNGPARPYRMLNNFMVNKPMDFSEDLSGLPEMFKTPVKEKPQRMSLCPSTFSNSEDLLGKELPVPHSGEKPLLCASENSGQNVSPGAQDAPKELSDQSSASPALRRQCIKINESIMKTPRNVYKTTGAEMKTPASEATTPKTTSSANKFRRSMELRSSQTPGVECKNEGPKPDTLENVLGRCLRKAPQPEQKLEGDMKESETCTKNMESKENSKKMLALRRSRIASELKCEITADLTALESLQETEPEEDQLDIPSLLQTPAHPKEAVDAENKATKMHCKSPRSGTVGTPTRTNTQLKTPSWKVDVEDASALGKLTQTPGKTMPMHKEPGDDKSIKLFKETPKQKLDPAENVAGSKRRPRTPKGKAPPLEDLAGFKELFRTPHHAKQPMIDDQTPKMLCQSPQLEPVNTPNRKGRLKTPSQKVDVQEDVSALRKPQQTPGETTHSHREPEGGDRGIAVSQETPGEKLDPAENVAGSKRRPRTPRKKAPPLEDLAGFKELFQTPDHAKQPMTDDKPTTIPYKSPPAEAVNMPTSSKRRLKTPSQKVDVQEDVSALRKPTQTPGGARHSHREPEGGDRGIAVSQETPGEMLGTAENVTGSKRHARTPKEKAPPLENLVGFKELFQTPNHTVEPMTADRIFKMLCQSPQLEPINTPSRKGHLKTPSQKVAVQEDVSALRKPQQTPGETTHSHREPEGGDRGIAVSQETPEEKLDPAENVTRSKRPPRTPKEKAPPLEDLVGFKELFQTPHQAKEPRTEDRTPKMLCQSPPPEPVVTSTSMTRRLKTPSQKVAVQEDFSALRKPTHSHREPEGGDRGIAVSQETPEEKLDPAENVTGIKRQPRTPKEKAPPLEDMAGFKELFQTPDHAKEQMTNEKTTTIPYKSPAVEPVPRRTGRKRRLKSPPGKVDVEEPSAPRRPTQTPGGARHSDREPADGDKNIKLSKETPKQKPDSAENVNGSKRLPRTPKEKVQSLEDLAGFKELFQTPDHAKEPRAVVKTPKTLCMSSQQQLLVTPTNTKRWLKTPLGKADTEKELSACRMTQSPGETRHSEGEPVDDDKIIKLFPETPNQKLDSSENVAGSKRRPRTPKETAPPLEDLAGFKELFQTPDHAKEPTTDDKPTNIPCQSPQPEPVNTPSRKGRLKTPSQKVDVQEDVSALGKPQHTPGEATHSHREPEGGDRGIAVSQEAPGEKLDPAENVTGSKRRPRTPKEKPPPLEDLAGFKELFQTPDHAKEPTTDDKPTNIPCQSPQPEPVNTPSRKGRLKTPSQKVDVQEDVSALGKPQHTPGETTHSHREPEGGDRGIAVSQEAPGEKLDPAENVTGSKRRPRTPKEKPPPLEDLAGFKELFQTPDHAKEPMTDDKPTNIPCQSPQPEPVNTPSRKGRLKTPSQSPGETRHSEGEPVDDDKIIKLFQETPNQKLDSSENIAGSKRRPRTPKETTPPLEDLAGFKGLFQTPDHAKEPMTDDKPTNIPCQSPQPEPVNTPSRKGRLKTPSQKVDVQEDVSALGKPQHTPGETTHSHREPEGGDRGIAVSQEAPGEKLDPAENVTGSKRRPRTPKEKPPPLEDLAGFKELFQTPDHAKEQMTNEKTTTIPYKSPAVEPVPRRTGRKRRLKSPLEKVDVEEPSAPRRPTQTPGETMHTHREPVGDENDIEVFKETLRQKLVSAENVIGVKSRLRTLKEKAQPLEDSCSFKELFQKLDQAKEPVGHVKITPVPCQSPPAEPVPRRTSRKRWLKSPPGKVDVEEPSAPRKPTQTPGHMQREPVGDEKDSKAFKENSRQKLTSAENVIGVKSRLKTLKEKAQPVEDSGSFKELFQKPCQAKEPVSDVNIAPVPCQSPPARPVTRPESRKRRLKSPPEKVDVEEPSAPRKPTQTPRDMQREPVGDEKDSKVVKETSRQKLNPAENVMGVKSRLRTFKEKTQPVEDSCSFKELFQKPDQAKEPVSDVKITAVPCQSPPAERVTRPASRKRQLKSPLGKVDLEELSVLREPIQTAGETTHREPVGDENNIKVFKETSRQNLDSAENVICVKGRLRTFKEKDQPLEDPASFKEVFQKPDQAKELGNDASGVKRAPKQAADRRRPVEISQRVLRAPKVRFTGDPVGSRDPVKSPGESCISPSPKRKLGEDARVVGRKKLCPTMAAQDPEEEKPLQKKQRTAPRERREPPKPLGEKKRSLRILAQRTKPEGNLPNNDMKTKATDPQGEDAHAPNKGMSLRTRRPTKTNIEEQRPGALISAGKMKIRRSEMKSMKTSQEMKLQSPADGAENPTSGGKVQERRRHLRSGKQNQKTLADATEETARQERVEIPVKKQEEKEATEYSDFKGLRSRKITLRPRGNPLESESEQRVTRGARRCASSLQKENDSVGVKKIRARSHRDGEDK</sequence>
<feature type="compositionally biased region" description="Basic and acidic residues" evidence="7">
    <location>
        <begin position="606"/>
        <end position="615"/>
    </location>
</feature>
<keyword evidence="2" id="KW-1017">Isopeptide bond</keyword>
<feature type="compositionally biased region" description="Basic and acidic residues" evidence="7">
    <location>
        <begin position="1230"/>
        <end position="1241"/>
    </location>
</feature>
<feature type="region of interest" description="Disordered" evidence="7">
    <location>
        <begin position="856"/>
        <end position="898"/>
    </location>
</feature>
<dbReference type="SUPFAM" id="SSF49879">
    <property type="entry name" value="SMAD/FHA domain"/>
    <property type="match status" value="1"/>
</dbReference>
<feature type="compositionally biased region" description="Polar residues" evidence="7">
    <location>
        <begin position="1788"/>
        <end position="1799"/>
    </location>
</feature>
<dbReference type="Pfam" id="PF00498">
    <property type="entry name" value="FHA"/>
    <property type="match status" value="1"/>
</dbReference>
<evidence type="ECO:0000256" key="4">
    <source>
        <dbReference type="ARBA" id="ARBA00022843"/>
    </source>
</evidence>
<feature type="compositionally biased region" description="Basic and acidic residues" evidence="7">
    <location>
        <begin position="2237"/>
        <end position="2247"/>
    </location>
</feature>
<dbReference type="GO" id="GO:0007088">
    <property type="term" value="P:regulation of mitotic nuclear division"/>
    <property type="evidence" value="ECO:0007669"/>
    <property type="project" value="TreeGrafter"/>
</dbReference>
<keyword evidence="6" id="KW-0131">Cell cycle</keyword>
<feature type="compositionally biased region" description="Basic and acidic residues" evidence="7">
    <location>
        <begin position="2911"/>
        <end position="2925"/>
    </location>
</feature>
<feature type="compositionally biased region" description="Polar residues" evidence="7">
    <location>
        <begin position="802"/>
        <end position="811"/>
    </location>
</feature>
<feature type="compositionally biased region" description="Polar residues" evidence="7">
    <location>
        <begin position="1009"/>
        <end position="1023"/>
    </location>
</feature>
<protein>
    <submittedName>
        <fullName evidence="10 11">Proliferation marker protein Ki-67 isoform X1</fullName>
    </submittedName>
</protein>
<dbReference type="RefSeq" id="XP_023977370.1">
    <property type="nucleotide sequence ID" value="XM_024121602.2"/>
</dbReference>
<feature type="compositionally biased region" description="Polar residues" evidence="7">
    <location>
        <begin position="861"/>
        <end position="873"/>
    </location>
</feature>
<feature type="compositionally biased region" description="Polar residues" evidence="7">
    <location>
        <begin position="1126"/>
        <end position="1137"/>
    </location>
</feature>
<dbReference type="OrthoDB" id="6288785at2759"/>
<organism evidence="9 11">
    <name type="scientific">Physeter macrocephalus</name>
    <name type="common">Sperm whale</name>
    <name type="synonym">Physeter catodon</name>
    <dbReference type="NCBI Taxonomy" id="9755"/>
    <lineage>
        <taxon>Eukaryota</taxon>
        <taxon>Metazoa</taxon>
        <taxon>Chordata</taxon>
        <taxon>Craniata</taxon>
        <taxon>Vertebrata</taxon>
        <taxon>Euteleostomi</taxon>
        <taxon>Mammalia</taxon>
        <taxon>Eutheria</taxon>
        <taxon>Laurasiatheria</taxon>
        <taxon>Artiodactyla</taxon>
        <taxon>Whippomorpha</taxon>
        <taxon>Cetacea</taxon>
        <taxon>Odontoceti</taxon>
        <taxon>Physeteridae</taxon>
        <taxon>Physeter</taxon>
    </lineage>
</organism>
<feature type="compositionally biased region" description="Basic and acidic residues" evidence="7">
    <location>
        <begin position="917"/>
        <end position="935"/>
    </location>
</feature>
<feature type="region of interest" description="Disordered" evidence="7">
    <location>
        <begin position="913"/>
        <end position="935"/>
    </location>
</feature>